<accession>A0ABY7HHK8</accession>
<dbReference type="PROSITE" id="PS51257">
    <property type="entry name" value="PROKAR_LIPOPROTEIN"/>
    <property type="match status" value="1"/>
</dbReference>
<dbReference type="Gene3D" id="3.40.50.410">
    <property type="entry name" value="von Willebrand factor, type A domain"/>
    <property type="match status" value="1"/>
</dbReference>
<reference evidence="1" key="1">
    <citation type="submission" date="2022-11" db="EMBL/GenBank/DDBJ databases">
        <title>Minimal conservation of predation-associated metabolite biosynthetic gene clusters underscores biosynthetic potential of Myxococcota including descriptions for ten novel species: Archangium lansinium sp. nov., Myxococcus landrumus sp. nov., Nannocystis bai.</title>
        <authorList>
            <person name="Ahearne A."/>
            <person name="Stevens C."/>
            <person name="Dowd S."/>
        </authorList>
    </citation>
    <scope>NUCLEOTIDE SEQUENCE</scope>
    <source>
        <strain evidence="1">Fl3</strain>
    </source>
</reference>
<dbReference type="RefSeq" id="WP_269041148.1">
    <property type="nucleotide sequence ID" value="NZ_CP114040.1"/>
</dbReference>
<sequence length="558" mass="60852">MSLRSALIVSLPLVTGLLTGCLEHPLKKVTYDKTQVDVITVNVQLNKDVDILFVIDNSGSMADEQATLSKNFEAFIGVLERKDVDANYRIGITTTDSGNPLCKGSQTTPEGGKLVLSSCLDRMELGDFTFNMDDYGYACSDYCKLDDAMLTDRIKPTETQYSDGEVAPRRWIERIEGQTNLPDDVTTVEAFQCFGPQGVSGCGMESHLESMYLALAQASAVDSPTNYGFLRDQAILSVVFITDELDCSYNPEFGEIFTTDKTFWENPDDPQATSAVCFNAGVKCEGTGPTYDSCRSANYGIDGAVDVPDEQAVLQPLSKYVNFLQKLEDDKKERQPDQEVLVALIAGVPPGYETNAAGADIVYEDATDPEFQDSFGIGAGCTLANPVDPAKPQTAIPPVREREFAEAFQVGGDRNLFSICQDDYSEALREIAKKLEEQLKPACMTECVKDIDPSTPVLDPSCVLTQINDAEGTREDLPHCEEVDGEWVAPAGETACFAELIDRGNQTPSELDNMDPYCVGEGFNLEFKLFRSAPAPAGTTIQATCELSPKADQDCPML</sequence>
<keyword evidence="2" id="KW-1185">Reference proteome</keyword>
<dbReference type="Proteomes" id="UP001164459">
    <property type="component" value="Chromosome"/>
</dbReference>
<gene>
    <name evidence="1" type="ORF">O0S08_21880</name>
</gene>
<evidence type="ECO:0000313" key="1">
    <source>
        <dbReference type="EMBL" id="WAS98790.1"/>
    </source>
</evidence>
<name>A0ABY7HHK8_9BACT</name>
<dbReference type="EMBL" id="CP114040">
    <property type="protein sequence ID" value="WAS98790.1"/>
    <property type="molecule type" value="Genomic_DNA"/>
</dbReference>
<protein>
    <submittedName>
        <fullName evidence="1">VWA domain-containing protein</fullName>
    </submittedName>
</protein>
<proteinExistence type="predicted"/>
<dbReference type="InterPro" id="IPR036465">
    <property type="entry name" value="vWFA_dom_sf"/>
</dbReference>
<organism evidence="1 2">
    <name type="scientific">Nannocystis punicea</name>
    <dbReference type="NCBI Taxonomy" id="2995304"/>
    <lineage>
        <taxon>Bacteria</taxon>
        <taxon>Pseudomonadati</taxon>
        <taxon>Myxococcota</taxon>
        <taxon>Polyangia</taxon>
        <taxon>Nannocystales</taxon>
        <taxon>Nannocystaceae</taxon>
        <taxon>Nannocystis</taxon>
    </lineage>
</organism>
<evidence type="ECO:0000313" key="2">
    <source>
        <dbReference type="Proteomes" id="UP001164459"/>
    </source>
</evidence>